<protein>
    <submittedName>
        <fullName evidence="3">CbiX/SirB N-terminal domain-containing protein</fullName>
    </submittedName>
</protein>
<dbReference type="CDD" id="cd03416">
    <property type="entry name" value="CbiX_SirB_N"/>
    <property type="match status" value="1"/>
</dbReference>
<dbReference type="SUPFAM" id="SSF53800">
    <property type="entry name" value="Chelatase"/>
    <property type="match status" value="1"/>
</dbReference>
<name>A0ABZ2MDA9_9MICO</name>
<dbReference type="Gene3D" id="3.40.50.1400">
    <property type="match status" value="1"/>
</dbReference>
<evidence type="ECO:0000313" key="4">
    <source>
        <dbReference type="Proteomes" id="UP001382727"/>
    </source>
</evidence>
<dbReference type="InterPro" id="IPR002762">
    <property type="entry name" value="CbiX-like"/>
</dbReference>
<gene>
    <name evidence="3" type="ORF">V1351_08465</name>
</gene>
<dbReference type="EMBL" id="CP144913">
    <property type="protein sequence ID" value="WXB75008.1"/>
    <property type="molecule type" value="Genomic_DNA"/>
</dbReference>
<keyword evidence="4" id="KW-1185">Reference proteome</keyword>
<dbReference type="RefSeq" id="WP_338747723.1">
    <property type="nucleotide sequence ID" value="NZ_CP144913.1"/>
</dbReference>
<keyword evidence="2" id="KW-0456">Lyase</keyword>
<evidence type="ECO:0000256" key="2">
    <source>
        <dbReference type="ARBA" id="ARBA00023239"/>
    </source>
</evidence>
<dbReference type="Proteomes" id="UP001382727">
    <property type="component" value="Chromosome"/>
</dbReference>
<accession>A0ABZ2MDA9</accession>
<sequence length="217" mass="22217">MTTVLLAHGSPDRRHATTLERLRRRVAGPLRAAGHGPTRLAHIEHDGPTPTELGRELSGAVTVVPMLITPALHARVDVPAAVRALAAHGARVRAVAPLGGDRLLLAAVEERLVAAGHDPGAPTLLVAGGSSSGEAARSLASLVADGPRRTWSSTTLSAPRLGAAIGRTVVPAVLAEGVLHDKVAAYADEGGAPFVRGGLADSRAVADLVVRRVLHSC</sequence>
<proteinExistence type="predicted"/>
<dbReference type="Pfam" id="PF01903">
    <property type="entry name" value="CbiX"/>
    <property type="match status" value="1"/>
</dbReference>
<organism evidence="3 4">
    <name type="scientific">Janibacter alittae</name>
    <dbReference type="NCBI Taxonomy" id="3115209"/>
    <lineage>
        <taxon>Bacteria</taxon>
        <taxon>Bacillati</taxon>
        <taxon>Actinomycetota</taxon>
        <taxon>Actinomycetes</taxon>
        <taxon>Micrococcales</taxon>
        <taxon>Intrasporangiaceae</taxon>
        <taxon>Janibacter</taxon>
    </lineage>
</organism>
<keyword evidence="1" id="KW-0479">Metal-binding</keyword>
<evidence type="ECO:0000313" key="3">
    <source>
        <dbReference type="EMBL" id="WXB75008.1"/>
    </source>
</evidence>
<reference evidence="3 4" key="1">
    <citation type="submission" date="2024-02" db="EMBL/GenBank/DDBJ databases">
        <title>Janibacter sp. nov., isolated from gut of marine sandworm.</title>
        <authorList>
            <person name="Kim B."/>
            <person name="Jun M.O."/>
            <person name="Shin N.-R."/>
        </authorList>
    </citation>
    <scope>NUCLEOTIDE SEQUENCE [LARGE SCALE GENOMIC DNA]</scope>
    <source>
        <strain evidence="3 4">A1S7</strain>
    </source>
</reference>
<evidence type="ECO:0000256" key="1">
    <source>
        <dbReference type="ARBA" id="ARBA00022723"/>
    </source>
</evidence>